<proteinExistence type="predicted"/>
<dbReference type="GeneID" id="94290327"/>
<comment type="caution">
    <text evidence="5">The sequence shown here is derived from an EMBL/GenBank/DDBJ whole genome shotgun (WGS) entry which is preliminary data.</text>
</comment>
<feature type="compositionally biased region" description="Low complexity" evidence="3">
    <location>
        <begin position="383"/>
        <end position="397"/>
    </location>
</feature>
<evidence type="ECO:0000313" key="5">
    <source>
        <dbReference type="EMBL" id="KAG5501987.1"/>
    </source>
</evidence>
<dbReference type="AlphaFoldDB" id="A0A836HLI8"/>
<organism evidence="5 6">
    <name type="scientific">Porcisia hertigi</name>
    <dbReference type="NCBI Taxonomy" id="2761500"/>
    <lineage>
        <taxon>Eukaryota</taxon>
        <taxon>Discoba</taxon>
        <taxon>Euglenozoa</taxon>
        <taxon>Kinetoplastea</taxon>
        <taxon>Metakinetoplastina</taxon>
        <taxon>Trypanosomatida</taxon>
        <taxon>Trypanosomatidae</taxon>
        <taxon>Leishmaniinae</taxon>
        <taxon>Porcisia</taxon>
    </lineage>
</organism>
<dbReference type="InterPro" id="IPR050629">
    <property type="entry name" value="STE20/SPS1-PAK"/>
</dbReference>
<dbReference type="PANTHER" id="PTHR48012">
    <property type="entry name" value="STERILE20-LIKE KINASE, ISOFORM B-RELATED"/>
    <property type="match status" value="1"/>
</dbReference>
<keyword evidence="6" id="KW-1185">Reference proteome</keyword>
<feature type="region of interest" description="Disordered" evidence="3">
    <location>
        <begin position="192"/>
        <end position="212"/>
    </location>
</feature>
<dbReference type="OrthoDB" id="5979581at2759"/>
<name>A0A836HLI8_9TRYP</name>
<reference evidence="5 6" key="1">
    <citation type="submission" date="2021-02" db="EMBL/GenBank/DDBJ databases">
        <title>Porcisia hertigi Genome sequencing and assembly.</title>
        <authorList>
            <person name="Almutairi H."/>
            <person name="Gatherer D."/>
        </authorList>
    </citation>
    <scope>NUCLEOTIDE SEQUENCE [LARGE SCALE GENOMIC DNA]</scope>
    <source>
        <strain evidence="5 6">C119</strain>
    </source>
</reference>
<dbReference type="GO" id="GO:0005524">
    <property type="term" value="F:ATP binding"/>
    <property type="evidence" value="ECO:0007669"/>
    <property type="project" value="UniProtKB-KW"/>
</dbReference>
<dbReference type="Pfam" id="PF00069">
    <property type="entry name" value="Pkinase"/>
    <property type="match status" value="1"/>
</dbReference>
<feature type="compositionally biased region" description="Polar residues" evidence="3">
    <location>
        <begin position="192"/>
        <end position="203"/>
    </location>
</feature>
<evidence type="ECO:0000256" key="3">
    <source>
        <dbReference type="SAM" id="MobiDB-lite"/>
    </source>
</evidence>
<dbReference type="EMBL" id="JAFJZO010000026">
    <property type="protein sequence ID" value="KAG5501987.1"/>
    <property type="molecule type" value="Genomic_DNA"/>
</dbReference>
<evidence type="ECO:0000313" key="6">
    <source>
        <dbReference type="Proteomes" id="UP000674318"/>
    </source>
</evidence>
<sequence>MGCGGSKDQHGALHRGGDDGANKNCAAHFRSGKTRRKTRPFNGLNGNGGGAGQAMKHGRVGGGGGIAAYMPDEETSNAYKEYVRTLRRSAVAQGLLPAVAGDCPPVADSTCDRESDFSSGKISGSSALKSSGIHRVMSDGRGSCVSPPVRTITVYQLQPLTGDTVIAVGRYSEVHLARLSVFTGVSGESVNATVPRNTPTRRGTISRRAGDPGVADVSSVAISVDMTSADSSNSGRDTIGAVAAHGTVQPRGSIVAPTALLDAAPAGKTTMHYVIAMKEIPLLPSNATRAVLERVCLEVRRWARLSTYCTRFLRCYQLEYVSVEGISTPVPKASCHYFPALDAHGRSAGGSLITESSPTGASGPAEAHMRAPSQDVSHIFAGRSNRPSNASANSSPSRTHEGVPQKLRLYLEYAKYGNLQAYQMREMPRRFGRRRLHELTARAYMRDVLLALLHLHDSGEVQHDLCAKEVFLSRPILSVYRTYFPAYISDLPASDLRGVMAAQLMRSQRLLDRAPPLLPPPPLLSPPTNDGASQELESPANKLSNSVKSVPLKHRRGSGGEQRNVDPFPAQCIDNPATLGARHIRNSSMLVHDTSMPMLEAFCAQPVTEGRAQVSRNNNTSDQKSGAAMGVVGNRRDLIVKGRKRVGADHGSVALSGSTSELRFPALASRTASLSEGDLRGGPAKVRGRASYFTGPGSRRPRTRSSGGSLHAAGVSELSCGERNDDADHHHLHRTYLRFMNEFVFERTDNGESAPFPSPHDGVRGQKDAEMLASTMLPREPREPPPMRVVALQRTSLGGIAVLSPDHYVVKSADTPLSDMRGRIPMLLSSLVPGAALFSDDPPHQRQVTCGLRSSGAPTSVGSPSTGPRSTAQALSGGTSAPDAIASLGRGGAPLVKLNHSSAIRRALVSAGSDTLEDVPVQKYVTVTHAAPEVLQHGLFSPASDIYAFAMTFLELVTDDGVIMKECLPKDLPQPVTRRAKEVYNDCLAGTINRWYQASISALHKNYEAMSKEQEPPKSVLPHPGPIVVSLPPYLSDECKSMLRWCLQSDPTKRPTAAELLRSRYFMLGDWIATPSTVAPRGNTARMPETPWVPSAGFDEAVKEARRGKLRAT</sequence>
<feature type="compositionally biased region" description="Basic residues" evidence="3">
    <location>
        <begin position="30"/>
        <end position="39"/>
    </location>
</feature>
<feature type="region of interest" description="Disordered" evidence="3">
    <location>
        <begin position="1"/>
        <end position="53"/>
    </location>
</feature>
<keyword evidence="1" id="KW-0547">Nucleotide-binding</keyword>
<feature type="region of interest" description="Disordered" evidence="3">
    <location>
        <begin position="349"/>
        <end position="368"/>
    </location>
</feature>
<evidence type="ECO:0000256" key="1">
    <source>
        <dbReference type="ARBA" id="ARBA00022741"/>
    </source>
</evidence>
<feature type="region of interest" description="Disordered" evidence="3">
    <location>
        <begin position="842"/>
        <end position="878"/>
    </location>
</feature>
<evidence type="ECO:0000259" key="4">
    <source>
        <dbReference type="Pfam" id="PF00069"/>
    </source>
</evidence>
<dbReference type="GO" id="GO:0004674">
    <property type="term" value="F:protein serine/threonine kinase activity"/>
    <property type="evidence" value="ECO:0007669"/>
    <property type="project" value="TreeGrafter"/>
</dbReference>
<feature type="compositionally biased region" description="Pro residues" evidence="3">
    <location>
        <begin position="516"/>
        <end position="525"/>
    </location>
</feature>
<feature type="region of interest" description="Disordered" evidence="3">
    <location>
        <begin position="675"/>
        <end position="713"/>
    </location>
</feature>
<dbReference type="KEGG" id="phet:94290327"/>
<evidence type="ECO:0000256" key="2">
    <source>
        <dbReference type="ARBA" id="ARBA00022840"/>
    </source>
</evidence>
<feature type="compositionally biased region" description="Low complexity" evidence="3">
    <location>
        <begin position="694"/>
        <end position="709"/>
    </location>
</feature>
<feature type="compositionally biased region" description="Basic and acidic residues" evidence="3">
    <location>
        <begin position="7"/>
        <end position="21"/>
    </location>
</feature>
<dbReference type="Gene3D" id="1.10.510.10">
    <property type="entry name" value="Transferase(Phosphotransferase) domain 1"/>
    <property type="match status" value="1"/>
</dbReference>
<dbReference type="GO" id="GO:0005737">
    <property type="term" value="C:cytoplasm"/>
    <property type="evidence" value="ECO:0007669"/>
    <property type="project" value="TreeGrafter"/>
</dbReference>
<feature type="compositionally biased region" description="Polar residues" evidence="3">
    <location>
        <begin position="856"/>
        <end position="878"/>
    </location>
</feature>
<feature type="domain" description="Protein kinase" evidence="4">
    <location>
        <begin position="924"/>
        <end position="1066"/>
    </location>
</feature>
<accession>A0A836HLI8</accession>
<feature type="region of interest" description="Disordered" evidence="3">
    <location>
        <begin position="380"/>
        <end position="403"/>
    </location>
</feature>
<feature type="compositionally biased region" description="Polar residues" evidence="3">
    <location>
        <begin position="528"/>
        <end position="548"/>
    </location>
</feature>
<dbReference type="Proteomes" id="UP000674318">
    <property type="component" value="Unassembled WGS sequence"/>
</dbReference>
<dbReference type="InterPro" id="IPR011009">
    <property type="entry name" value="Kinase-like_dom_sf"/>
</dbReference>
<feature type="region of interest" description="Disordered" evidence="3">
    <location>
        <begin position="515"/>
        <end position="569"/>
    </location>
</feature>
<gene>
    <name evidence="5" type="ORF">JKF63_04258</name>
</gene>
<protein>
    <recommendedName>
        <fullName evidence="4">Protein kinase domain-containing protein</fullName>
    </recommendedName>
</protein>
<dbReference type="RefSeq" id="XP_067756434.1">
    <property type="nucleotide sequence ID" value="XM_067900250.1"/>
</dbReference>
<dbReference type="InterPro" id="IPR000719">
    <property type="entry name" value="Prot_kinase_dom"/>
</dbReference>
<dbReference type="SUPFAM" id="SSF56112">
    <property type="entry name" value="Protein kinase-like (PK-like)"/>
    <property type="match status" value="2"/>
</dbReference>
<keyword evidence="2" id="KW-0067">ATP-binding</keyword>